<protein>
    <submittedName>
        <fullName evidence="1">Uncharacterized protein</fullName>
    </submittedName>
</protein>
<dbReference type="AlphaFoldDB" id="A0A0J6ZN46"/>
<sequence length="118" mass="13747">MINNRISLLADISGPHAIFRAIKVVSIVLIPVMGRHMFTNFDEGINTYGCTVTSEWDYVQERPYKGDVIRDKRRIYIHYYYSIEKGADDEQAFDKRIVTLCKELQTGNLVESHRKAYE</sequence>
<name>A0A0J6ZN46_9FIRM</name>
<reference evidence="1 2" key="1">
    <citation type="submission" date="2015-06" db="EMBL/GenBank/DDBJ databases">
        <title>Draft genome sequence of beer spoilage bacterium Megasphaera cerevisiae type strain 20462.</title>
        <authorList>
            <person name="Kutumbaka K."/>
            <person name="Pasmowitz J."/>
            <person name="Mategko J."/>
            <person name="Reyes D."/>
            <person name="Friedrich A."/>
            <person name="Han S."/>
            <person name="Martens-Habbena W."/>
            <person name="Neal-McKinney J."/>
            <person name="Janagama H.K."/>
            <person name="Nadala C."/>
            <person name="Samadpour M."/>
        </authorList>
    </citation>
    <scope>NUCLEOTIDE SEQUENCE [LARGE SCALE GENOMIC DNA]</scope>
    <source>
        <strain evidence="1 2">DSM 20462</strain>
    </source>
</reference>
<keyword evidence="2" id="KW-1185">Reference proteome</keyword>
<comment type="caution">
    <text evidence="1">The sequence shown here is derived from an EMBL/GenBank/DDBJ whole genome shotgun (WGS) entry which is preliminary data.</text>
</comment>
<accession>A0A0J6ZN46</accession>
<dbReference type="EMBL" id="LEKT01000026">
    <property type="protein sequence ID" value="KMO86321.1"/>
    <property type="molecule type" value="Genomic_DNA"/>
</dbReference>
<evidence type="ECO:0000313" key="1">
    <source>
        <dbReference type="EMBL" id="KMO86321.1"/>
    </source>
</evidence>
<dbReference type="Proteomes" id="UP000036503">
    <property type="component" value="Unassembled WGS sequence"/>
</dbReference>
<dbReference type="STRING" id="39029.BSR42_13985"/>
<gene>
    <name evidence="1" type="ORF">AB840_08845</name>
</gene>
<evidence type="ECO:0000313" key="2">
    <source>
        <dbReference type="Proteomes" id="UP000036503"/>
    </source>
</evidence>
<organism evidence="1 2">
    <name type="scientific">Megasphaera cerevisiae DSM 20462</name>
    <dbReference type="NCBI Taxonomy" id="1122219"/>
    <lineage>
        <taxon>Bacteria</taxon>
        <taxon>Bacillati</taxon>
        <taxon>Bacillota</taxon>
        <taxon>Negativicutes</taxon>
        <taxon>Veillonellales</taxon>
        <taxon>Veillonellaceae</taxon>
        <taxon>Megasphaera</taxon>
    </lineage>
</organism>
<proteinExistence type="predicted"/>
<dbReference type="InParanoid" id="A0A0J6ZN46"/>
<feature type="non-terminal residue" evidence="1">
    <location>
        <position position="118"/>
    </location>
</feature>